<accession>A0A094LV30</accession>
<dbReference type="InterPro" id="IPR005151">
    <property type="entry name" value="Tail-specific_protease"/>
</dbReference>
<dbReference type="AlphaFoldDB" id="A0A094LV30"/>
<dbReference type="Proteomes" id="UP000029264">
    <property type="component" value="Unassembled WGS sequence"/>
</dbReference>
<evidence type="ECO:0000313" key="3">
    <source>
        <dbReference type="Proteomes" id="UP000029264"/>
    </source>
</evidence>
<gene>
    <name evidence="2" type="ORF">HR45_01460</name>
</gene>
<dbReference type="Gene3D" id="3.90.226.10">
    <property type="entry name" value="2-enoyl-CoA Hydratase, Chain A, domain 1"/>
    <property type="match status" value="1"/>
</dbReference>
<evidence type="ECO:0000313" key="2">
    <source>
        <dbReference type="EMBL" id="KFZ39093.1"/>
    </source>
</evidence>
<dbReference type="OrthoDB" id="6250179at2"/>
<dbReference type="GO" id="GO:0006508">
    <property type="term" value="P:proteolysis"/>
    <property type="evidence" value="ECO:0007669"/>
    <property type="project" value="InterPro"/>
</dbReference>
<sequence>MFKGGFRVILYLFWMALLISAIQLARFAIQDPQQRDILTNRQLLQDLQLLQQQIRRFSAFAVLKPQVNSQIEQAIAALAQRYPTQLSRQQLSIEVAKLMTLLTDPAASISPWPRESHLPLILRQMDHRWLALNEQQQAFDSERPFVTHIDGIPMQRWQLAAQQLLADGAERPQRLARMMAQTVLLRQQIGLSASDSVRVTLTNDELTPLSVTMPLATSPTAPTLAMSRWRLLAPNIQLLRNDDLDSFESNRQLRLDLQKALAADTLVLDLRHADGVSSSLLQLLAINHENPSSQPAGYGRYKRQPQLRNDFLAPFGYQALSRFNLFPSVKVRLMQASNSELSDWFARPPLVSSTQAEAISSINQSPQQLLLLIGPQCRHECEWLVHAAANWPRTLLLGSKTLGDFGRTHQFRLPASGLNVQFSASLAYDSYGNLLSGIGTAPDIEINTDGTVDWPSLLKALRHYRNNEISHPHTTPTETR</sequence>
<dbReference type="EMBL" id="JPEO01000001">
    <property type="protein sequence ID" value="KFZ39093.1"/>
    <property type="molecule type" value="Genomic_DNA"/>
</dbReference>
<dbReference type="InterPro" id="IPR029045">
    <property type="entry name" value="ClpP/crotonase-like_dom_sf"/>
</dbReference>
<evidence type="ECO:0000259" key="1">
    <source>
        <dbReference type="Pfam" id="PF03572"/>
    </source>
</evidence>
<name>A0A094LV30_9GAMM</name>
<organism evidence="2 3">
    <name type="scientific">Shewanella mangrovi</name>
    <dbReference type="NCBI Taxonomy" id="1515746"/>
    <lineage>
        <taxon>Bacteria</taxon>
        <taxon>Pseudomonadati</taxon>
        <taxon>Pseudomonadota</taxon>
        <taxon>Gammaproteobacteria</taxon>
        <taxon>Alteromonadales</taxon>
        <taxon>Shewanellaceae</taxon>
        <taxon>Shewanella</taxon>
    </lineage>
</organism>
<dbReference type="RefSeq" id="WP_037438961.1">
    <property type="nucleotide sequence ID" value="NZ_JPEO01000001.1"/>
</dbReference>
<dbReference type="STRING" id="1515746.HR45_01460"/>
<protein>
    <recommendedName>
        <fullName evidence="1">Tail specific protease domain-containing protein</fullName>
    </recommendedName>
</protein>
<comment type="caution">
    <text evidence="2">The sequence shown here is derived from an EMBL/GenBank/DDBJ whole genome shotgun (WGS) entry which is preliminary data.</text>
</comment>
<feature type="domain" description="Tail specific protease" evidence="1">
    <location>
        <begin position="246"/>
        <end position="446"/>
    </location>
</feature>
<dbReference type="SUPFAM" id="SSF52096">
    <property type="entry name" value="ClpP/crotonase"/>
    <property type="match status" value="1"/>
</dbReference>
<keyword evidence="3" id="KW-1185">Reference proteome</keyword>
<dbReference type="Pfam" id="PF03572">
    <property type="entry name" value="Peptidase_S41"/>
    <property type="match status" value="1"/>
</dbReference>
<dbReference type="eggNOG" id="COG0793">
    <property type="taxonomic scope" value="Bacteria"/>
</dbReference>
<proteinExistence type="predicted"/>
<dbReference type="GO" id="GO:0008236">
    <property type="term" value="F:serine-type peptidase activity"/>
    <property type="evidence" value="ECO:0007669"/>
    <property type="project" value="InterPro"/>
</dbReference>
<reference evidence="2 3" key="1">
    <citation type="submission" date="2014-06" db="EMBL/GenBank/DDBJ databases">
        <title>Shewanella sp. YQH10.</title>
        <authorList>
            <person name="Liu Y."/>
            <person name="Zeng R."/>
        </authorList>
    </citation>
    <scope>NUCLEOTIDE SEQUENCE [LARGE SCALE GENOMIC DNA]</scope>
    <source>
        <strain evidence="2 3">YQH10</strain>
    </source>
</reference>